<feature type="transmembrane region" description="Helical" evidence="12">
    <location>
        <begin position="163"/>
        <end position="192"/>
    </location>
</feature>
<dbReference type="NCBIfam" id="TIGR00792">
    <property type="entry name" value="gph"/>
    <property type="match status" value="1"/>
</dbReference>
<evidence type="ECO:0000256" key="8">
    <source>
        <dbReference type="ARBA" id="ARBA00022692"/>
    </source>
</evidence>
<dbReference type="Pfam" id="PF13347">
    <property type="entry name" value="MFS_2"/>
    <property type="match status" value="1"/>
</dbReference>
<dbReference type="PROSITE" id="PS51093">
    <property type="entry name" value="PTS_EIIA_TYPE_1"/>
    <property type="match status" value="1"/>
</dbReference>
<dbReference type="InterPro" id="IPR001127">
    <property type="entry name" value="PTS_EIIA_1_perm"/>
</dbReference>
<dbReference type="NCBIfam" id="TIGR00830">
    <property type="entry name" value="PTBA"/>
    <property type="match status" value="1"/>
</dbReference>
<organism evidence="14 15">
    <name type="scientific">Ligilactobacillus pobuzihii</name>
    <dbReference type="NCBI Taxonomy" id="449659"/>
    <lineage>
        <taxon>Bacteria</taxon>
        <taxon>Bacillati</taxon>
        <taxon>Bacillota</taxon>
        <taxon>Bacilli</taxon>
        <taxon>Lactobacillales</taxon>
        <taxon>Lactobacillaceae</taxon>
        <taxon>Ligilactobacillus</taxon>
    </lineage>
</organism>
<evidence type="ECO:0000313" key="15">
    <source>
        <dbReference type="Proteomes" id="UP000051886"/>
    </source>
</evidence>
<dbReference type="GO" id="GO:0006814">
    <property type="term" value="P:sodium ion transport"/>
    <property type="evidence" value="ECO:0007669"/>
    <property type="project" value="InterPro"/>
</dbReference>
<evidence type="ECO:0000259" key="13">
    <source>
        <dbReference type="PROSITE" id="PS51093"/>
    </source>
</evidence>
<gene>
    <name evidence="14" type="ORF">IV66_GL000418</name>
</gene>
<dbReference type="GO" id="GO:0015293">
    <property type="term" value="F:symporter activity"/>
    <property type="evidence" value="ECO:0007669"/>
    <property type="project" value="UniProtKB-KW"/>
</dbReference>
<evidence type="ECO:0000256" key="10">
    <source>
        <dbReference type="ARBA" id="ARBA00022989"/>
    </source>
</evidence>
<comment type="caution">
    <text evidence="14">The sequence shown here is derived from an EMBL/GenBank/DDBJ whole genome shotgun (WGS) entry which is preliminary data.</text>
</comment>
<dbReference type="PANTHER" id="PTHR11328:SF24">
    <property type="entry name" value="MAJOR FACILITATOR SUPERFAMILY (MFS) PROFILE DOMAIN-CONTAINING PROTEIN"/>
    <property type="match status" value="1"/>
</dbReference>
<dbReference type="PANTHER" id="PTHR11328">
    <property type="entry name" value="MAJOR FACILITATOR SUPERFAMILY DOMAIN-CONTAINING PROTEIN"/>
    <property type="match status" value="1"/>
</dbReference>
<evidence type="ECO:0000256" key="1">
    <source>
        <dbReference type="ARBA" id="ARBA00004651"/>
    </source>
</evidence>
<dbReference type="SUPFAM" id="SSF103473">
    <property type="entry name" value="MFS general substrate transporter"/>
    <property type="match status" value="1"/>
</dbReference>
<keyword evidence="4" id="KW-1003">Cell membrane</keyword>
<evidence type="ECO:0000256" key="6">
    <source>
        <dbReference type="ARBA" id="ARBA00022597"/>
    </source>
</evidence>
<dbReference type="Gene3D" id="1.20.1250.20">
    <property type="entry name" value="MFS general substrate transporter like domains"/>
    <property type="match status" value="2"/>
</dbReference>
<feature type="transmembrane region" description="Helical" evidence="12">
    <location>
        <begin position="95"/>
        <end position="116"/>
    </location>
</feature>
<proteinExistence type="inferred from homology"/>
<evidence type="ECO:0000256" key="7">
    <source>
        <dbReference type="ARBA" id="ARBA00022679"/>
    </source>
</evidence>
<dbReference type="InterPro" id="IPR011055">
    <property type="entry name" value="Dup_hybrid_motif"/>
</dbReference>
<feature type="transmembrane region" description="Helical" evidence="12">
    <location>
        <begin position="122"/>
        <end position="142"/>
    </location>
</feature>
<evidence type="ECO:0000256" key="3">
    <source>
        <dbReference type="ARBA" id="ARBA00022448"/>
    </source>
</evidence>
<sequence length="652" mass="71946">MSKSKKINKSNFWSIFNFGVGNIGGSAVYMTFGTYLMVYVTSAMFTGVPKAEAGKLISMITTLIFVIRIVEIFLDPIIGSVVDNTTTRWGKFKPWLIGAGIISSILLIVLFTGIFGLSKVNATWFTILFIPAFILFDVFYSFRDVSYWGMIPALTEDSSKRSLYTAAGNFTNFGGNVVTMIVVPVVTFFTYLATGQHTEGQAGWTAFGILIAVLSIICSLTVGFGTHEKQSTLREVTKQKTSFKDMFSALIHNDQMLWTAIPYLVYGFGNAATAGLMFYMFKYVLDRPDLFWITGIIPIVAGFFTSPLYPVLNKWISRKTIYSVSMCAMIIAYLLLIFSTDNLVAVITAMILYYAPQGFIFMAVLLTLQDTIEYGQLKNGVRNETVILSMRPMLDKLSSALSNGVVGWVAVAAGMTGAATAASITDHGIAIFKFVAFWVGLILHVLALVVYAWKVKISEKKHAEIVEQLQQNLASAETGLNDNQNKKPINYSTVVDNTENTSVDSLVSGTLVSLENIIDENGNKGLQGRGIGIEPSEGELFAPFDGEAIFVFTTKHVLGLRSDNGLELLVHVGFGTGKMRGENFVSHVETGQKFKKGQSLLSFNRDEIKRQGYKDTVVTLFTHGNKIHSLIPTSSKEIKHGRQLFKVDWKES</sequence>
<dbReference type="STRING" id="449659.IV66_GL000418"/>
<keyword evidence="10 12" id="KW-1133">Transmembrane helix</keyword>
<evidence type="ECO:0000256" key="2">
    <source>
        <dbReference type="ARBA" id="ARBA00007724"/>
    </source>
</evidence>
<feature type="transmembrane region" description="Helical" evidence="12">
    <location>
        <begin position="12"/>
        <end position="36"/>
    </location>
</feature>
<feature type="domain" description="PTS EIIA type-1" evidence="13">
    <location>
        <begin position="519"/>
        <end position="623"/>
    </location>
</feature>
<dbReference type="GO" id="GO:0009401">
    <property type="term" value="P:phosphoenolpyruvate-dependent sugar phosphotransferase system"/>
    <property type="evidence" value="ECO:0007669"/>
    <property type="project" value="InterPro"/>
</dbReference>
<feature type="transmembrane region" description="Helical" evidence="12">
    <location>
        <begin position="290"/>
        <end position="309"/>
    </location>
</feature>
<protein>
    <submittedName>
        <fullName evidence="14">Sugar (Glycoside-Pentoside-Hexuronide) transporter</fullName>
    </submittedName>
</protein>
<dbReference type="PROSITE" id="PS00872">
    <property type="entry name" value="NA_GALACTOSIDE_SYMP"/>
    <property type="match status" value="1"/>
</dbReference>
<keyword evidence="15" id="KW-1185">Reference proteome</keyword>
<dbReference type="InterPro" id="IPR039672">
    <property type="entry name" value="MFS_2"/>
</dbReference>
<evidence type="ECO:0000313" key="14">
    <source>
        <dbReference type="EMBL" id="KRO01345.1"/>
    </source>
</evidence>
<dbReference type="Proteomes" id="UP000051886">
    <property type="component" value="Unassembled WGS sequence"/>
</dbReference>
<feature type="transmembrane region" description="Helical" evidence="12">
    <location>
        <begin position="204"/>
        <end position="224"/>
    </location>
</feature>
<dbReference type="GO" id="GO:0016740">
    <property type="term" value="F:transferase activity"/>
    <property type="evidence" value="ECO:0007669"/>
    <property type="project" value="UniProtKB-KW"/>
</dbReference>
<keyword evidence="5" id="KW-0597">Phosphoprotein</keyword>
<keyword evidence="7" id="KW-0808">Transferase</keyword>
<feature type="transmembrane region" description="Helical" evidence="12">
    <location>
        <begin position="321"/>
        <end position="338"/>
    </location>
</feature>
<comment type="subcellular location">
    <subcellularLocation>
        <location evidence="1">Cell membrane</location>
        <topology evidence="1">Multi-pass membrane protein</topology>
    </subcellularLocation>
</comment>
<accession>A0A0R2LI92</accession>
<feature type="transmembrane region" description="Helical" evidence="12">
    <location>
        <begin position="263"/>
        <end position="284"/>
    </location>
</feature>
<name>A0A0R2LI92_9LACO</name>
<feature type="transmembrane region" description="Helical" evidence="12">
    <location>
        <begin position="430"/>
        <end position="453"/>
    </location>
</feature>
<keyword evidence="8 12" id="KW-0812">Transmembrane</keyword>
<dbReference type="RefSeq" id="WP_017867100.1">
    <property type="nucleotide sequence ID" value="NZ_BJYB01000027.1"/>
</dbReference>
<evidence type="ECO:0000256" key="12">
    <source>
        <dbReference type="SAM" id="Phobius"/>
    </source>
</evidence>
<dbReference type="SUPFAM" id="SSF51261">
    <property type="entry name" value="Duplicated hybrid motif"/>
    <property type="match status" value="1"/>
</dbReference>
<feature type="transmembrane region" description="Helical" evidence="12">
    <location>
        <begin position="344"/>
        <end position="368"/>
    </location>
</feature>
<feature type="transmembrane region" description="Helical" evidence="12">
    <location>
        <begin position="56"/>
        <end position="74"/>
    </location>
</feature>
<evidence type="ECO:0000256" key="9">
    <source>
        <dbReference type="ARBA" id="ARBA00022847"/>
    </source>
</evidence>
<evidence type="ECO:0000256" key="4">
    <source>
        <dbReference type="ARBA" id="ARBA00022475"/>
    </source>
</evidence>
<keyword evidence="11 12" id="KW-0472">Membrane</keyword>
<evidence type="ECO:0000256" key="5">
    <source>
        <dbReference type="ARBA" id="ARBA00022553"/>
    </source>
</evidence>
<dbReference type="AlphaFoldDB" id="A0A0R2LI92"/>
<feature type="transmembrane region" description="Helical" evidence="12">
    <location>
        <begin position="400"/>
        <end position="424"/>
    </location>
</feature>
<dbReference type="CDD" id="cd17332">
    <property type="entry name" value="MFS_MelB_like"/>
    <property type="match status" value="1"/>
</dbReference>
<dbReference type="GO" id="GO:0005886">
    <property type="term" value="C:plasma membrane"/>
    <property type="evidence" value="ECO:0007669"/>
    <property type="project" value="UniProtKB-SubCell"/>
</dbReference>
<dbReference type="PATRIC" id="fig|449659.4.peg.419"/>
<dbReference type="Pfam" id="PF00358">
    <property type="entry name" value="PTS_EIIA_1"/>
    <property type="match status" value="1"/>
</dbReference>
<dbReference type="InterPro" id="IPR018043">
    <property type="entry name" value="Na/Gal_symport_CS"/>
</dbReference>
<reference evidence="14 15" key="1">
    <citation type="journal article" date="2015" name="Genome Announc.">
        <title>Expanding the biotechnology potential of lactobacilli through comparative genomics of 213 strains and associated genera.</title>
        <authorList>
            <person name="Sun Z."/>
            <person name="Harris H.M."/>
            <person name="McCann A."/>
            <person name="Guo C."/>
            <person name="Argimon S."/>
            <person name="Zhang W."/>
            <person name="Yang X."/>
            <person name="Jeffery I.B."/>
            <person name="Cooney J.C."/>
            <person name="Kagawa T.F."/>
            <person name="Liu W."/>
            <person name="Song Y."/>
            <person name="Salvetti E."/>
            <person name="Wrobel A."/>
            <person name="Rasinkangas P."/>
            <person name="Parkhill J."/>
            <person name="Rea M.C."/>
            <person name="O'Sullivan O."/>
            <person name="Ritari J."/>
            <person name="Douillard F.P."/>
            <person name="Paul Ross R."/>
            <person name="Yang R."/>
            <person name="Briner A.E."/>
            <person name="Felis G.E."/>
            <person name="de Vos W.M."/>
            <person name="Barrangou R."/>
            <person name="Klaenhammer T.R."/>
            <person name="Caufield P.W."/>
            <person name="Cui Y."/>
            <person name="Zhang H."/>
            <person name="O'Toole P.W."/>
        </authorList>
    </citation>
    <scope>NUCLEOTIDE SEQUENCE [LARGE SCALE GENOMIC DNA]</scope>
    <source>
        <strain evidence="14 15">NBRC 103219</strain>
    </source>
</reference>
<comment type="similarity">
    <text evidence="2">In the N-terminal section; belongs to the sodium:galactoside symporter (TC 2.A.2) family.</text>
</comment>
<keyword evidence="9" id="KW-0769">Symport</keyword>
<dbReference type="Gene3D" id="2.70.70.10">
    <property type="entry name" value="Glucose Permease (Domain IIA)"/>
    <property type="match status" value="1"/>
</dbReference>
<evidence type="ECO:0000256" key="11">
    <source>
        <dbReference type="ARBA" id="ARBA00023136"/>
    </source>
</evidence>
<keyword evidence="6" id="KW-0762">Sugar transport</keyword>
<dbReference type="InterPro" id="IPR001927">
    <property type="entry name" value="Na/Gal_symport"/>
</dbReference>
<dbReference type="EMBL" id="JQCN01000010">
    <property type="protein sequence ID" value="KRO01345.1"/>
    <property type="molecule type" value="Genomic_DNA"/>
</dbReference>
<keyword evidence="3" id="KW-0813">Transport</keyword>
<dbReference type="InterPro" id="IPR036259">
    <property type="entry name" value="MFS_trans_sf"/>
</dbReference>